<feature type="domain" description="Exonuclease" evidence="3">
    <location>
        <begin position="275"/>
        <end position="378"/>
    </location>
</feature>
<dbReference type="Pfam" id="PF00929">
    <property type="entry name" value="RNase_T"/>
    <property type="match status" value="1"/>
</dbReference>
<dbReference type="AlphaFoldDB" id="A0A7S2QB72"/>
<evidence type="ECO:0000256" key="2">
    <source>
        <dbReference type="SAM" id="MobiDB-lite"/>
    </source>
</evidence>
<feature type="region of interest" description="Disordered" evidence="2">
    <location>
        <begin position="222"/>
        <end position="264"/>
    </location>
</feature>
<evidence type="ECO:0000259" key="3">
    <source>
        <dbReference type="Pfam" id="PF00929"/>
    </source>
</evidence>
<organism evidence="4">
    <name type="scientific">Zooxanthella nutricula</name>
    <dbReference type="NCBI Taxonomy" id="1333877"/>
    <lineage>
        <taxon>Eukaryota</taxon>
        <taxon>Sar</taxon>
        <taxon>Alveolata</taxon>
        <taxon>Dinophyceae</taxon>
        <taxon>Peridiniales</taxon>
        <taxon>Peridiniales incertae sedis</taxon>
        <taxon>Zooxanthella</taxon>
    </lineage>
</organism>
<dbReference type="Gene3D" id="3.30.420.10">
    <property type="entry name" value="Ribonuclease H-like superfamily/Ribonuclease H"/>
    <property type="match status" value="1"/>
</dbReference>
<dbReference type="SMART" id="SM00248">
    <property type="entry name" value="ANK"/>
    <property type="match status" value="2"/>
</dbReference>
<accession>A0A7S2QB72</accession>
<evidence type="ECO:0000256" key="1">
    <source>
        <dbReference type="PROSITE-ProRule" id="PRU00023"/>
    </source>
</evidence>
<protein>
    <recommendedName>
        <fullName evidence="3">Exonuclease domain-containing protein</fullName>
    </recommendedName>
</protein>
<evidence type="ECO:0000313" key="4">
    <source>
        <dbReference type="EMBL" id="CAD9637606.1"/>
    </source>
</evidence>
<feature type="compositionally biased region" description="Low complexity" evidence="2">
    <location>
        <begin position="249"/>
        <end position="259"/>
    </location>
</feature>
<gene>
    <name evidence="4" type="ORF">BRAN1462_LOCUS55428</name>
</gene>
<dbReference type="InterPro" id="IPR013520">
    <property type="entry name" value="Ribonucl_H"/>
</dbReference>
<dbReference type="SUPFAM" id="SSF48403">
    <property type="entry name" value="Ankyrin repeat"/>
    <property type="match status" value="1"/>
</dbReference>
<sequence length="405" mass="44452">MVAVAEPAAADAPSQGKGGEEEALPLDATLASLAKSKDSEESWAVRVGRLAGAHGAEAMQRWREPSKHAHGLLHLMVAKNFPNIAEALVKQHGFDINLPRASDQCTPMHLAIFYRKPDMAAKLQELGADLSLKNKYGDACDEKFQKLAEARENIIFLDLELTKGFYDLGLSQNRGADKQSENVQRILEIAIIVTNKNLEELGRKAWVIGGFSKASLDELPDFHQNNFRDPESAGDAGQFPRRKRRRVEGAGAPQAAPQEGGEDLTPYGNGLFADMLDEAKTKPLPLVEREVLKFLNEHCVERASVLAGNSIQCDREVLRFEMPAVYEYLHHQILDVSSLLGAAARWAPRAYAAWKSAMASNKAVSYNHRAMNDCESSVASMQWIRGNLLAQPEADQGAKAADDKA</sequence>
<dbReference type="InterPro" id="IPR012337">
    <property type="entry name" value="RNaseH-like_sf"/>
</dbReference>
<dbReference type="Gene3D" id="1.25.40.20">
    <property type="entry name" value="Ankyrin repeat-containing domain"/>
    <property type="match status" value="1"/>
</dbReference>
<dbReference type="SUPFAM" id="SSF53098">
    <property type="entry name" value="Ribonuclease H-like"/>
    <property type="match status" value="1"/>
</dbReference>
<keyword evidence="1" id="KW-0040">ANK repeat</keyword>
<feature type="compositionally biased region" description="Low complexity" evidence="2">
    <location>
        <begin position="1"/>
        <end position="13"/>
    </location>
</feature>
<reference evidence="4" key="1">
    <citation type="submission" date="2021-01" db="EMBL/GenBank/DDBJ databases">
        <authorList>
            <person name="Corre E."/>
            <person name="Pelletier E."/>
            <person name="Niang G."/>
            <person name="Scheremetjew M."/>
            <person name="Finn R."/>
            <person name="Kale V."/>
            <person name="Holt S."/>
            <person name="Cochrane G."/>
            <person name="Meng A."/>
            <person name="Brown T."/>
            <person name="Cohen L."/>
        </authorList>
    </citation>
    <scope>NUCLEOTIDE SEQUENCE</scope>
    <source>
        <strain evidence="4">RCC3387</strain>
    </source>
</reference>
<dbReference type="InterPro" id="IPR036397">
    <property type="entry name" value="RNaseH_sf"/>
</dbReference>
<feature type="repeat" description="ANK" evidence="1">
    <location>
        <begin position="103"/>
        <end position="135"/>
    </location>
</feature>
<dbReference type="EMBL" id="HBGW01087487">
    <property type="protein sequence ID" value="CAD9637606.1"/>
    <property type="molecule type" value="Transcribed_RNA"/>
</dbReference>
<name>A0A7S2QB72_9DINO</name>
<feature type="region of interest" description="Disordered" evidence="2">
    <location>
        <begin position="1"/>
        <end position="25"/>
    </location>
</feature>
<dbReference type="GO" id="GO:0003676">
    <property type="term" value="F:nucleic acid binding"/>
    <property type="evidence" value="ECO:0007669"/>
    <property type="project" value="InterPro"/>
</dbReference>
<dbReference type="InterPro" id="IPR002110">
    <property type="entry name" value="Ankyrin_rpt"/>
</dbReference>
<dbReference type="PROSITE" id="PS50088">
    <property type="entry name" value="ANK_REPEAT"/>
    <property type="match status" value="1"/>
</dbReference>
<dbReference type="InterPro" id="IPR036770">
    <property type="entry name" value="Ankyrin_rpt-contain_sf"/>
</dbReference>
<proteinExistence type="predicted"/>